<evidence type="ECO:0000256" key="1">
    <source>
        <dbReference type="ARBA" id="ARBA00022741"/>
    </source>
</evidence>
<evidence type="ECO:0000259" key="4">
    <source>
        <dbReference type="PROSITE" id="PS50011"/>
    </source>
</evidence>
<comment type="caution">
    <text evidence="5">The sequence shown here is derived from an EMBL/GenBank/DDBJ whole genome shotgun (WGS) entry which is preliminary data.</text>
</comment>
<keyword evidence="5" id="KW-0808">Transferase</keyword>
<gene>
    <name evidence="5" type="primary">STYK1_1</name>
    <name evidence="5" type="ORF">N1851_015593</name>
</gene>
<dbReference type="InterPro" id="IPR000719">
    <property type="entry name" value="Prot_kinase_dom"/>
</dbReference>
<dbReference type="PANTHER" id="PTHR24416">
    <property type="entry name" value="TYROSINE-PROTEIN KINASE RECEPTOR"/>
    <property type="match status" value="1"/>
</dbReference>
<dbReference type="PANTHER" id="PTHR24416:SF631">
    <property type="entry name" value="SERINE_THREONINE_TYROSINE KINASE 1"/>
    <property type="match status" value="1"/>
</dbReference>
<feature type="domain" description="Protein kinase" evidence="4">
    <location>
        <begin position="100"/>
        <end position="371"/>
    </location>
</feature>
<dbReference type="Proteomes" id="UP001174136">
    <property type="component" value="Unassembled WGS sequence"/>
</dbReference>
<dbReference type="GO" id="GO:0005524">
    <property type="term" value="F:ATP binding"/>
    <property type="evidence" value="ECO:0007669"/>
    <property type="project" value="UniProtKB-KW"/>
</dbReference>
<dbReference type="GO" id="GO:0007169">
    <property type="term" value="P:cell surface receptor protein tyrosine kinase signaling pathway"/>
    <property type="evidence" value="ECO:0007669"/>
    <property type="project" value="TreeGrafter"/>
</dbReference>
<organism evidence="5 6">
    <name type="scientific">Merluccius polli</name>
    <name type="common">Benguela hake</name>
    <name type="synonym">Merluccius cadenati</name>
    <dbReference type="NCBI Taxonomy" id="89951"/>
    <lineage>
        <taxon>Eukaryota</taxon>
        <taxon>Metazoa</taxon>
        <taxon>Chordata</taxon>
        <taxon>Craniata</taxon>
        <taxon>Vertebrata</taxon>
        <taxon>Euteleostomi</taxon>
        <taxon>Actinopterygii</taxon>
        <taxon>Neopterygii</taxon>
        <taxon>Teleostei</taxon>
        <taxon>Neoteleostei</taxon>
        <taxon>Acanthomorphata</taxon>
        <taxon>Zeiogadaria</taxon>
        <taxon>Gadariae</taxon>
        <taxon>Gadiformes</taxon>
        <taxon>Gadoidei</taxon>
        <taxon>Merlucciidae</taxon>
        <taxon>Merluccius</taxon>
    </lineage>
</organism>
<protein>
    <submittedName>
        <fullName evidence="5">Tyrosine-protein kinase STYK1</fullName>
    </submittedName>
</protein>
<keyword evidence="1" id="KW-0547">Nucleotide-binding</keyword>
<dbReference type="InterPro" id="IPR001245">
    <property type="entry name" value="Ser-Thr/Tyr_kinase_cat_dom"/>
</dbReference>
<dbReference type="PRINTS" id="PR00109">
    <property type="entry name" value="TYRKINASE"/>
</dbReference>
<keyword evidence="6" id="KW-1185">Reference proteome</keyword>
<dbReference type="EMBL" id="JAOPHQ010002852">
    <property type="protein sequence ID" value="KAK0145488.1"/>
    <property type="molecule type" value="Genomic_DNA"/>
</dbReference>
<sequence>MEVQARCSNSSSGPACYEEATGSLAVIVIPALLTTSSVVMVTLIFCSILRKRRVSPLNFRGSPVEKANGRLCVSLGAVPVIPCGVRDALHPWEMPEECDVEGVELWCSGSYGPICTGQLRREGRATAVVVKTLRGRASPCEEREFAEWILFHATVCNNKSERLVRMLCCQSRRLPMYFVLEAHSPGNLLHFLWGLREKDSDKGQQPFSERSVFLLATQVAAGLDYLMTEHRVVHGYVAARNILIGPDLSARVSGLGTAFAGRQIDRATRQKPVKVPLKWLAPERITNQPAFDRSDVWSFGILLHELITSGSPPYPELEPQSVLPQLECSYRMKQPEGCGAPLYNLMKYCWMWSFKDRPTYSAIIKLLESSVDLATVETLSSRGLIDPAQYNKIAGIHPHIGVSTANPIKD</sequence>
<dbReference type="Gene3D" id="1.10.510.10">
    <property type="entry name" value="Transferase(Phosphotransferase) domain 1"/>
    <property type="match status" value="1"/>
</dbReference>
<dbReference type="PROSITE" id="PS50011">
    <property type="entry name" value="PROTEIN_KINASE_DOM"/>
    <property type="match status" value="1"/>
</dbReference>
<name>A0AA47P2L1_MERPO</name>
<keyword evidence="5" id="KW-0418">Kinase</keyword>
<evidence type="ECO:0000313" key="6">
    <source>
        <dbReference type="Proteomes" id="UP001174136"/>
    </source>
</evidence>
<dbReference type="SUPFAM" id="SSF56112">
    <property type="entry name" value="Protein kinase-like (PK-like)"/>
    <property type="match status" value="1"/>
</dbReference>
<feature type="transmembrane region" description="Helical" evidence="3">
    <location>
        <begin position="24"/>
        <end position="49"/>
    </location>
</feature>
<dbReference type="Pfam" id="PF07714">
    <property type="entry name" value="PK_Tyr_Ser-Thr"/>
    <property type="match status" value="1"/>
</dbReference>
<keyword evidence="2" id="KW-0067">ATP-binding</keyword>
<evidence type="ECO:0000256" key="3">
    <source>
        <dbReference type="SAM" id="Phobius"/>
    </source>
</evidence>
<accession>A0AA47P2L1</accession>
<dbReference type="AlphaFoldDB" id="A0AA47P2L1"/>
<evidence type="ECO:0000256" key="2">
    <source>
        <dbReference type="ARBA" id="ARBA00022840"/>
    </source>
</evidence>
<reference evidence="5" key="1">
    <citation type="journal article" date="2023" name="Front. Mar. Sci.">
        <title>A new Merluccius polli reference genome to investigate the effects of global change in West African waters.</title>
        <authorList>
            <person name="Mateo J.L."/>
            <person name="Blanco-Fernandez C."/>
            <person name="Garcia-Vazquez E."/>
            <person name="Machado-Schiaffino G."/>
        </authorList>
    </citation>
    <scope>NUCLEOTIDE SEQUENCE</scope>
    <source>
        <strain evidence="5">C29</strain>
        <tissue evidence="5">Fin</tissue>
    </source>
</reference>
<dbReference type="GO" id="GO:0004714">
    <property type="term" value="F:transmembrane receptor protein tyrosine kinase activity"/>
    <property type="evidence" value="ECO:0007669"/>
    <property type="project" value="TreeGrafter"/>
</dbReference>
<dbReference type="InterPro" id="IPR050122">
    <property type="entry name" value="RTK"/>
</dbReference>
<keyword evidence="3" id="KW-0812">Transmembrane</keyword>
<dbReference type="InterPro" id="IPR011009">
    <property type="entry name" value="Kinase-like_dom_sf"/>
</dbReference>
<keyword evidence="3" id="KW-0472">Membrane</keyword>
<proteinExistence type="predicted"/>
<keyword evidence="3" id="KW-1133">Transmembrane helix</keyword>
<dbReference type="GO" id="GO:0005886">
    <property type="term" value="C:plasma membrane"/>
    <property type="evidence" value="ECO:0007669"/>
    <property type="project" value="TreeGrafter"/>
</dbReference>
<dbReference type="GO" id="GO:0043235">
    <property type="term" value="C:receptor complex"/>
    <property type="evidence" value="ECO:0007669"/>
    <property type="project" value="TreeGrafter"/>
</dbReference>
<evidence type="ECO:0000313" key="5">
    <source>
        <dbReference type="EMBL" id="KAK0145488.1"/>
    </source>
</evidence>